<evidence type="ECO:0000256" key="3">
    <source>
        <dbReference type="HAMAP-Rule" id="MF_00286"/>
    </source>
</evidence>
<reference evidence="5" key="2">
    <citation type="journal article" date="2023" name="Plant Pathol.">
        <title>Dismantling and reorganizing Pseudomonas marginalis sensu#lato.</title>
        <authorList>
            <person name="Sawada H."/>
            <person name="Fujikawa T."/>
            <person name="Satou M."/>
        </authorList>
    </citation>
    <scope>NUCLEOTIDE SEQUENCE</scope>
    <source>
        <strain evidence="5">MAFF 301350</strain>
    </source>
</reference>
<sequence>MRLACLRSLFSLAFVASALILGGAFYLEFAKGLVPCPLCQSQRAVLGAFAVVCLVARLRVSGQGGARRYAVAALLLALAGGVLAVRQIWLQGQPAASSVPCARPLGGLIEQGAYREVVQALLLGSDECASINWSFLDLSLPEWSLLAFLVLGALVLARLLQGGPPWVGKSLKP</sequence>
<feature type="topological domain" description="Cytoplasmic" evidence="3">
    <location>
        <begin position="162"/>
        <end position="173"/>
    </location>
</feature>
<reference evidence="5" key="1">
    <citation type="journal article" date="2022" name="Int. J. Syst. Evol. Microbiol.">
        <title>Pseudomonas aegrilactucae sp. nov. and Pseudomonas morbosilactucae sp. nov., pathogens causing bacterial rot of lettuce in Japan.</title>
        <authorList>
            <person name="Sawada H."/>
            <person name="Fujikawa T."/>
            <person name="Satou M."/>
        </authorList>
    </citation>
    <scope>NUCLEOTIDE SEQUENCE</scope>
    <source>
        <strain evidence="5">MAFF 301350</strain>
    </source>
</reference>
<comment type="function">
    <text evidence="3">Required for disulfide bond formation in some periplasmic proteins. Acts by oxidizing the DsbA protein.</text>
</comment>
<comment type="subcellular location">
    <subcellularLocation>
        <location evidence="3">Cell membrane</location>
        <topology evidence="3">Multi-pass membrane protein</topology>
    </subcellularLocation>
</comment>
<organism evidence="5 6">
    <name type="scientific">Pseudomonas aegrilactucae</name>
    <dbReference type="NCBI Taxonomy" id="2854028"/>
    <lineage>
        <taxon>Bacteria</taxon>
        <taxon>Pseudomonadati</taxon>
        <taxon>Pseudomonadota</taxon>
        <taxon>Gammaproteobacteria</taxon>
        <taxon>Pseudomonadales</taxon>
        <taxon>Pseudomonadaceae</taxon>
        <taxon>Pseudomonas</taxon>
    </lineage>
</organism>
<evidence type="ECO:0000313" key="6">
    <source>
        <dbReference type="Proteomes" id="UP001106592"/>
    </source>
</evidence>
<accession>A0A9Q2XM04</accession>
<dbReference type="PANTHER" id="PTHR36570">
    <property type="entry name" value="DISULFIDE BOND FORMATION PROTEIN B"/>
    <property type="match status" value="1"/>
</dbReference>
<evidence type="ECO:0000313" key="5">
    <source>
        <dbReference type="EMBL" id="MBV6289516.1"/>
    </source>
</evidence>
<dbReference type="EMBL" id="JAHTBI010000083">
    <property type="protein sequence ID" value="MBV6289516.1"/>
    <property type="molecule type" value="Genomic_DNA"/>
</dbReference>
<keyword evidence="3 4" id="KW-0812">Transmembrane</keyword>
<keyword evidence="3" id="KW-0560">Oxidoreductase</keyword>
<protein>
    <recommendedName>
        <fullName evidence="3">Disulfide bond formation protein B</fullName>
    </recommendedName>
    <alternativeName>
        <fullName evidence="3">Disulfide oxidoreductase</fullName>
    </alternativeName>
</protein>
<keyword evidence="1 3" id="KW-0249">Electron transport</keyword>
<keyword evidence="3 4" id="KW-1133">Transmembrane helix</keyword>
<keyword evidence="3" id="KW-1003">Cell membrane</keyword>
<dbReference type="GO" id="GO:0005886">
    <property type="term" value="C:plasma membrane"/>
    <property type="evidence" value="ECO:0007669"/>
    <property type="project" value="UniProtKB-SubCell"/>
</dbReference>
<dbReference type="InterPro" id="IPR022920">
    <property type="entry name" value="Disulphide_bond_form_DsbB"/>
</dbReference>
<dbReference type="GO" id="GO:0006457">
    <property type="term" value="P:protein folding"/>
    <property type="evidence" value="ECO:0007669"/>
    <property type="project" value="InterPro"/>
</dbReference>
<feature type="disulfide bond" description="Redox-active" evidence="3">
    <location>
        <begin position="36"/>
        <end position="39"/>
    </location>
</feature>
<dbReference type="AlphaFoldDB" id="A0A9Q2XM04"/>
<feature type="topological domain" description="Periplasmic" evidence="3">
    <location>
        <begin position="27"/>
        <end position="44"/>
    </location>
</feature>
<proteinExistence type="inferred from homology"/>
<dbReference type="Proteomes" id="UP001106592">
    <property type="component" value="Unassembled WGS sequence"/>
</dbReference>
<dbReference type="InterPro" id="IPR003752">
    <property type="entry name" value="DiS_bond_form_DsbB/BdbC"/>
</dbReference>
<dbReference type="HAMAP" id="MF_00286">
    <property type="entry name" value="DsbB"/>
    <property type="match status" value="1"/>
</dbReference>
<comment type="caution">
    <text evidence="5">The sequence shown here is derived from an EMBL/GenBank/DDBJ whole genome shotgun (WGS) entry which is preliminary data.</text>
</comment>
<feature type="topological domain" description="Cytoplasmic" evidence="3">
    <location>
        <begin position="1"/>
        <end position="9"/>
    </location>
</feature>
<keyword evidence="3" id="KW-1015">Disulfide bond</keyword>
<feature type="transmembrane region" description="Helical" evidence="4">
    <location>
        <begin position="69"/>
        <end position="89"/>
    </location>
</feature>
<dbReference type="PANTHER" id="PTHR36570:SF3">
    <property type="entry name" value="DISULFIDE BOND FORMATION PROTEIN B"/>
    <property type="match status" value="1"/>
</dbReference>
<keyword evidence="2 3" id="KW-0676">Redox-active center</keyword>
<dbReference type="RefSeq" id="WP_217977459.1">
    <property type="nucleotide sequence ID" value="NZ_JAHTBI010000083.1"/>
</dbReference>
<keyword evidence="3" id="KW-0143">Chaperone</keyword>
<feature type="transmembrane region" description="Helical" evidence="4">
    <location>
        <begin position="42"/>
        <end position="60"/>
    </location>
</feature>
<dbReference type="GO" id="GO:0015035">
    <property type="term" value="F:protein-disulfide reductase activity"/>
    <property type="evidence" value="ECO:0007669"/>
    <property type="project" value="UniProtKB-UniRule"/>
</dbReference>
<keyword evidence="3" id="KW-0813">Transport</keyword>
<name>A0A9Q2XM04_9PSED</name>
<evidence type="ECO:0000256" key="2">
    <source>
        <dbReference type="ARBA" id="ARBA00023284"/>
    </source>
</evidence>
<dbReference type="InterPro" id="IPR050183">
    <property type="entry name" value="DsbB"/>
</dbReference>
<evidence type="ECO:0000256" key="1">
    <source>
        <dbReference type="ARBA" id="ARBA00022982"/>
    </source>
</evidence>
<keyword evidence="6" id="KW-1185">Reference proteome</keyword>
<feature type="transmembrane region" description="Helical" evidence="4">
    <location>
        <begin position="143"/>
        <end position="160"/>
    </location>
</feature>
<gene>
    <name evidence="3" type="primary">dsbB</name>
    <name evidence="5" type="ORF">KUO17_21205</name>
</gene>
<evidence type="ECO:0000256" key="4">
    <source>
        <dbReference type="SAM" id="Phobius"/>
    </source>
</evidence>
<dbReference type="Pfam" id="PF02600">
    <property type="entry name" value="DsbB"/>
    <property type="match status" value="1"/>
</dbReference>
<keyword evidence="3 4" id="KW-0472">Membrane</keyword>
<comment type="caution">
    <text evidence="3">Lacks conserved residue(s) required for the propagation of feature annotation.</text>
</comment>
<dbReference type="GO" id="GO:0009055">
    <property type="term" value="F:electron transfer activity"/>
    <property type="evidence" value="ECO:0007669"/>
    <property type="project" value="UniProtKB-UniRule"/>
</dbReference>
<comment type="similarity">
    <text evidence="3">Belongs to the DsbB family.</text>
</comment>